<evidence type="ECO:0000313" key="3">
    <source>
        <dbReference type="EMBL" id="MEV5505806.1"/>
    </source>
</evidence>
<sequence length="208" mass="21489">MPAAAARGDREAGQALPVYLTVVAGLLFLAFAFFVVAQVAVARNGAQSAADAAALAAARDARDQLRTQLVNQLSTPTGWPALIQGTGYVDPGACQAARSFATRNHSDALAGDEGCHPIAGPRIGFGVKVRSQKGVSSDLLPVKDQHTEAKATAVVQPRCALLPPLPAADGHLHLTCSGGRTWNIDPRAPVIPASLPTADDLYAVRLTG</sequence>
<dbReference type="InterPro" id="IPR028087">
    <property type="entry name" value="Tad_N"/>
</dbReference>
<comment type="caution">
    <text evidence="3">The sequence shown here is derived from an EMBL/GenBank/DDBJ whole genome shotgun (WGS) entry which is preliminary data.</text>
</comment>
<dbReference type="EMBL" id="JBFAUK010000003">
    <property type="protein sequence ID" value="MEV5505806.1"/>
    <property type="molecule type" value="Genomic_DNA"/>
</dbReference>
<organism evidence="3 4">
    <name type="scientific">Streptomyces orinoci</name>
    <name type="common">Streptoverticillium orinoci</name>
    <dbReference type="NCBI Taxonomy" id="67339"/>
    <lineage>
        <taxon>Bacteria</taxon>
        <taxon>Bacillati</taxon>
        <taxon>Actinomycetota</taxon>
        <taxon>Actinomycetes</taxon>
        <taxon>Kitasatosporales</taxon>
        <taxon>Streptomycetaceae</taxon>
        <taxon>Streptomyces</taxon>
    </lineage>
</organism>
<accession>A0ABV3JSF0</accession>
<keyword evidence="1" id="KW-0472">Membrane</keyword>
<evidence type="ECO:0000259" key="2">
    <source>
        <dbReference type="Pfam" id="PF13400"/>
    </source>
</evidence>
<dbReference type="Pfam" id="PF13400">
    <property type="entry name" value="Tad"/>
    <property type="match status" value="1"/>
</dbReference>
<dbReference type="Proteomes" id="UP001552594">
    <property type="component" value="Unassembled WGS sequence"/>
</dbReference>
<evidence type="ECO:0000313" key="4">
    <source>
        <dbReference type="Proteomes" id="UP001552594"/>
    </source>
</evidence>
<protein>
    <submittedName>
        <fullName evidence="3">Pilus assembly protein TadG-related protein</fullName>
    </submittedName>
</protein>
<reference evidence="3 4" key="1">
    <citation type="submission" date="2024-06" db="EMBL/GenBank/DDBJ databases">
        <title>The Natural Products Discovery Center: Release of the First 8490 Sequenced Strains for Exploring Actinobacteria Biosynthetic Diversity.</title>
        <authorList>
            <person name="Kalkreuter E."/>
            <person name="Kautsar S.A."/>
            <person name="Yang D."/>
            <person name="Bader C.D."/>
            <person name="Teijaro C.N."/>
            <person name="Fluegel L."/>
            <person name="Davis C.M."/>
            <person name="Simpson J.R."/>
            <person name="Lauterbach L."/>
            <person name="Steele A.D."/>
            <person name="Gui C."/>
            <person name="Meng S."/>
            <person name="Li G."/>
            <person name="Viehrig K."/>
            <person name="Ye F."/>
            <person name="Su P."/>
            <person name="Kiefer A.F."/>
            <person name="Nichols A."/>
            <person name="Cepeda A.J."/>
            <person name="Yan W."/>
            <person name="Fan B."/>
            <person name="Jiang Y."/>
            <person name="Adhikari A."/>
            <person name="Zheng C.-J."/>
            <person name="Schuster L."/>
            <person name="Cowan T.M."/>
            <person name="Smanski M.J."/>
            <person name="Chevrette M.G."/>
            <person name="De Carvalho L.P.S."/>
            <person name="Shen B."/>
        </authorList>
    </citation>
    <scope>NUCLEOTIDE SEQUENCE [LARGE SCALE GENOMIC DNA]</scope>
    <source>
        <strain evidence="3 4">NPDC052347</strain>
    </source>
</reference>
<dbReference type="RefSeq" id="WP_109283006.1">
    <property type="nucleotide sequence ID" value="NZ_JBFAUK010000003.1"/>
</dbReference>
<keyword evidence="4" id="KW-1185">Reference proteome</keyword>
<keyword evidence="1" id="KW-0812">Transmembrane</keyword>
<proteinExistence type="predicted"/>
<gene>
    <name evidence="3" type="ORF">AB0L16_04920</name>
</gene>
<name>A0ABV3JSF0_STRON</name>
<keyword evidence="1" id="KW-1133">Transmembrane helix</keyword>
<evidence type="ECO:0000256" key="1">
    <source>
        <dbReference type="SAM" id="Phobius"/>
    </source>
</evidence>
<feature type="transmembrane region" description="Helical" evidence="1">
    <location>
        <begin position="18"/>
        <end position="41"/>
    </location>
</feature>
<feature type="domain" description="Putative Flp pilus-assembly TadG-like N-terminal" evidence="2">
    <location>
        <begin position="13"/>
        <end position="60"/>
    </location>
</feature>